<dbReference type="RefSeq" id="WP_226599522.1">
    <property type="nucleotide sequence ID" value="NZ_BNDY01000017.1"/>
</dbReference>
<accession>A0ABQ3QUY1</accession>
<dbReference type="Proteomes" id="UP001050808">
    <property type="component" value="Unassembled WGS sequence"/>
</dbReference>
<dbReference type="EMBL" id="BNDY01000017">
    <property type="protein sequence ID" value="GHI41088.1"/>
    <property type="molecule type" value="Genomic_DNA"/>
</dbReference>
<name>A0ABQ3QUY1_9ACTN</name>
<evidence type="ECO:0000313" key="1">
    <source>
        <dbReference type="EMBL" id="GHI41088.1"/>
    </source>
</evidence>
<sequence length="208" mass="22376">MGLISYGHDGLDAVIRDHGMSRAGDIRTLPDWPAVITDISPLWWEYAQAGYGAVEFKGGFSANIFSGLIPAVDDFTALTNAAVQGLHNALAHDSKRAELYGENAADLLSIAIDFEVRPITGDMAEQELLIAGGRSARIPEGVPVAVTVIRRTPSFVGGPYFFGLRDLKTRCTTLRPTEQADAVARAWREAFTARPRPGGDAAPAPRSR</sequence>
<comment type="caution">
    <text evidence="1">The sequence shown here is derived from an EMBL/GenBank/DDBJ whole genome shotgun (WGS) entry which is preliminary data.</text>
</comment>
<evidence type="ECO:0000313" key="2">
    <source>
        <dbReference type="Proteomes" id="UP001050808"/>
    </source>
</evidence>
<protein>
    <submittedName>
        <fullName evidence="1">Uncharacterized protein</fullName>
    </submittedName>
</protein>
<keyword evidence="2" id="KW-1185">Reference proteome</keyword>
<proteinExistence type="predicted"/>
<reference evidence="1" key="1">
    <citation type="submission" date="2024-05" db="EMBL/GenBank/DDBJ databases">
        <title>Whole genome shotgun sequence of Streptomyces violascens NBRC 12920.</title>
        <authorList>
            <person name="Komaki H."/>
            <person name="Tamura T."/>
        </authorList>
    </citation>
    <scope>NUCLEOTIDE SEQUENCE</scope>
    <source>
        <strain evidence="1">NBRC 12920</strain>
    </source>
</reference>
<gene>
    <name evidence="1" type="ORF">Sviol_54960</name>
</gene>
<organism evidence="1 2">
    <name type="scientific">Streptomyces violascens</name>
    <dbReference type="NCBI Taxonomy" id="67381"/>
    <lineage>
        <taxon>Bacteria</taxon>
        <taxon>Bacillati</taxon>
        <taxon>Actinomycetota</taxon>
        <taxon>Actinomycetes</taxon>
        <taxon>Kitasatosporales</taxon>
        <taxon>Streptomycetaceae</taxon>
        <taxon>Streptomyces</taxon>
    </lineage>
</organism>